<accession>A0ABX9KCT0</accession>
<dbReference type="Proteomes" id="UP000263486">
    <property type="component" value="Unassembled WGS sequence"/>
</dbReference>
<gene>
    <name evidence="1" type="ORF">DYH56_15465</name>
</gene>
<sequence>MLAGVDLVVLIHVPDEGLEPLHRVDEKERARVRHVPADLVDVELDVPQVGASREGRAVTLGLLQDSSLIIAHWQD</sequence>
<keyword evidence="2" id="KW-1185">Reference proteome</keyword>
<protein>
    <submittedName>
        <fullName evidence="1">Uncharacterized protein</fullName>
    </submittedName>
</protein>
<name>A0ABX9KCT0_9FUSO</name>
<proteinExistence type="predicted"/>
<evidence type="ECO:0000313" key="1">
    <source>
        <dbReference type="EMBL" id="REI39260.1"/>
    </source>
</evidence>
<reference evidence="1 2" key="1">
    <citation type="submission" date="2018-08" db="EMBL/GenBank/DDBJ databases">
        <title>Draft genome sequence of Psychrilyobacter sp. strain SD5 isolated from Black Sea water.</title>
        <authorList>
            <person name="Yadav S."/>
            <person name="Villanueva L."/>
            <person name="Damste J.S.S."/>
        </authorList>
    </citation>
    <scope>NUCLEOTIDE SEQUENCE [LARGE SCALE GENOMIC DNA]</scope>
    <source>
        <strain evidence="1 2">SD5</strain>
    </source>
</reference>
<comment type="caution">
    <text evidence="1">The sequence shown here is derived from an EMBL/GenBank/DDBJ whole genome shotgun (WGS) entry which is preliminary data.</text>
</comment>
<dbReference type="EMBL" id="QUAJ01000058">
    <property type="protein sequence ID" value="REI39260.1"/>
    <property type="molecule type" value="Genomic_DNA"/>
</dbReference>
<organism evidence="1 2">
    <name type="scientific">Psychrilyobacter piezotolerans</name>
    <dbReference type="NCBI Taxonomy" id="2293438"/>
    <lineage>
        <taxon>Bacteria</taxon>
        <taxon>Fusobacteriati</taxon>
        <taxon>Fusobacteriota</taxon>
        <taxon>Fusobacteriia</taxon>
        <taxon>Fusobacteriales</taxon>
        <taxon>Fusobacteriaceae</taxon>
        <taxon>Psychrilyobacter</taxon>
    </lineage>
</organism>
<evidence type="ECO:0000313" key="2">
    <source>
        <dbReference type="Proteomes" id="UP000263486"/>
    </source>
</evidence>